<sequence length="78" mass="9078">MNETIIICCERGLRSRSRTPLRSLEELETNYHTLAHTQTNRSNFWFTRHTIHQNRHDGLANHAAECKLSCTVIVSLFP</sequence>
<dbReference type="Proteomes" id="UP001054945">
    <property type="component" value="Unassembled WGS sequence"/>
</dbReference>
<gene>
    <name evidence="1" type="ORF">CEXT_281091</name>
</gene>
<name>A0AAV4QCW7_CAEEX</name>
<keyword evidence="2" id="KW-1185">Reference proteome</keyword>
<reference evidence="1 2" key="1">
    <citation type="submission" date="2021-06" db="EMBL/GenBank/DDBJ databases">
        <title>Caerostris extrusa draft genome.</title>
        <authorList>
            <person name="Kono N."/>
            <person name="Arakawa K."/>
        </authorList>
    </citation>
    <scope>NUCLEOTIDE SEQUENCE [LARGE SCALE GENOMIC DNA]</scope>
</reference>
<dbReference type="EMBL" id="BPLR01006081">
    <property type="protein sequence ID" value="GIY07275.1"/>
    <property type="molecule type" value="Genomic_DNA"/>
</dbReference>
<proteinExistence type="predicted"/>
<organism evidence="1 2">
    <name type="scientific">Caerostris extrusa</name>
    <name type="common">Bark spider</name>
    <name type="synonym">Caerostris bankana</name>
    <dbReference type="NCBI Taxonomy" id="172846"/>
    <lineage>
        <taxon>Eukaryota</taxon>
        <taxon>Metazoa</taxon>
        <taxon>Ecdysozoa</taxon>
        <taxon>Arthropoda</taxon>
        <taxon>Chelicerata</taxon>
        <taxon>Arachnida</taxon>
        <taxon>Araneae</taxon>
        <taxon>Araneomorphae</taxon>
        <taxon>Entelegynae</taxon>
        <taxon>Araneoidea</taxon>
        <taxon>Araneidae</taxon>
        <taxon>Caerostris</taxon>
    </lineage>
</organism>
<evidence type="ECO:0000313" key="1">
    <source>
        <dbReference type="EMBL" id="GIY07275.1"/>
    </source>
</evidence>
<comment type="caution">
    <text evidence="1">The sequence shown here is derived from an EMBL/GenBank/DDBJ whole genome shotgun (WGS) entry which is preliminary data.</text>
</comment>
<accession>A0AAV4QCW7</accession>
<dbReference type="AlphaFoldDB" id="A0AAV4QCW7"/>
<evidence type="ECO:0000313" key="2">
    <source>
        <dbReference type="Proteomes" id="UP001054945"/>
    </source>
</evidence>
<protein>
    <submittedName>
        <fullName evidence="1">Uncharacterized protein</fullName>
    </submittedName>
</protein>